<feature type="domain" description="Tyrosine specific protein phosphatases" evidence="12">
    <location>
        <begin position="763"/>
        <end position="841"/>
    </location>
</feature>
<feature type="transmembrane region" description="Helical" evidence="10">
    <location>
        <begin position="503"/>
        <end position="526"/>
    </location>
</feature>
<dbReference type="FunFam" id="3.90.190.10:FF:000097">
    <property type="entry name" value="Tyrosine-protein phosphatase 99A"/>
    <property type="match status" value="1"/>
</dbReference>
<organism evidence="14 15">
    <name type="scientific">Tenebrio molitor</name>
    <name type="common">Yellow mealworm beetle</name>
    <dbReference type="NCBI Taxonomy" id="7067"/>
    <lineage>
        <taxon>Eukaryota</taxon>
        <taxon>Metazoa</taxon>
        <taxon>Ecdysozoa</taxon>
        <taxon>Arthropoda</taxon>
        <taxon>Hexapoda</taxon>
        <taxon>Insecta</taxon>
        <taxon>Pterygota</taxon>
        <taxon>Neoptera</taxon>
        <taxon>Endopterygota</taxon>
        <taxon>Coleoptera</taxon>
        <taxon>Polyphaga</taxon>
        <taxon>Cucujiformia</taxon>
        <taxon>Tenebrionidae</taxon>
        <taxon>Tenebrio</taxon>
    </lineage>
</organism>
<dbReference type="PRINTS" id="PR00700">
    <property type="entry name" value="PRTYPHPHTASE"/>
</dbReference>
<keyword evidence="15" id="KW-1185">Reference proteome</keyword>
<dbReference type="Pfam" id="PF00515">
    <property type="entry name" value="TPR_1"/>
    <property type="match status" value="2"/>
</dbReference>
<feature type="compositionally biased region" description="Polar residues" evidence="9">
    <location>
        <begin position="1438"/>
        <end position="1447"/>
    </location>
</feature>
<keyword evidence="10" id="KW-1133">Transmembrane helix</keyword>
<evidence type="ECO:0000313" key="14">
    <source>
        <dbReference type="EMBL" id="KAH0813098.1"/>
    </source>
</evidence>
<dbReference type="InterPro" id="IPR003595">
    <property type="entry name" value="Tyr_Pase_cat"/>
</dbReference>
<comment type="subcellular location">
    <subcellularLocation>
        <location evidence="1">Membrane</location>
        <topology evidence="1">Single-pass membrane protein</topology>
    </subcellularLocation>
</comment>
<dbReference type="Pfam" id="PF00041">
    <property type="entry name" value="fn3"/>
    <property type="match status" value="2"/>
</dbReference>
<evidence type="ECO:0000256" key="2">
    <source>
        <dbReference type="ARBA" id="ARBA00008175"/>
    </source>
</evidence>
<reference evidence="14" key="2">
    <citation type="submission" date="2021-08" db="EMBL/GenBank/DDBJ databases">
        <authorList>
            <person name="Eriksson T."/>
        </authorList>
    </citation>
    <scope>NUCLEOTIDE SEQUENCE</scope>
    <source>
        <strain evidence="14">Stoneville</strain>
        <tissue evidence="14">Whole head</tissue>
    </source>
</reference>
<dbReference type="Pfam" id="PF13181">
    <property type="entry name" value="TPR_8"/>
    <property type="match status" value="1"/>
</dbReference>
<dbReference type="Proteomes" id="UP000719412">
    <property type="component" value="Unassembled WGS sequence"/>
</dbReference>
<dbReference type="GO" id="GO:0004725">
    <property type="term" value="F:protein tyrosine phosphatase activity"/>
    <property type="evidence" value="ECO:0007669"/>
    <property type="project" value="UniProtKB-EC"/>
</dbReference>
<evidence type="ECO:0000256" key="8">
    <source>
        <dbReference type="PROSITE-ProRule" id="PRU00339"/>
    </source>
</evidence>
<sequence length="1482" mass="167889">MVRLTRTTEVGTSSGVDTMGVMACKTAVALSCFRFGLTRRASAPHICRCSLVKRRNGTINASLYLRLRCMCVRCIRLSCNGGVSRHPLPEAPAGKPTITTAHNTSSTALHISWRPPHHETIHGEFLGYRIAYRPRDRGDEAFKEIYIRDPNVESHTIQNLETYTQYLVSLQVFNPEGPGPNTTVLVMTDEGERFTRAAAVAIQHLKNVDAFLSLFTKYFYSNAGEEATKLAALAPLITAATITNCSTRDTFIVGLPGRGSFEFWGNSASAPEATPVEAGSGRNKVASNDDRCNLQSMSKYAQNVISLFSVSVRFALLRAPNTPVMMGHVVYLLVAISGIVAAELTTEYDTTLGPDKEGILMLFMLICPSNLPDSRLCNSNLMTHLLFPVPSKPQHLTVLDVSSVTITLRWTQPDKLNGAIEGYRVYYMFNNYTDMNRDKIKHYSVENVTTNTEYQVQMQASSRSNRTKRIVKGPLSETKTVYMRSDCDKMQEYMRHTTHELSAGVLAGVICAGFAFLLAVSAFILWRVSYYYLDDPPCSVPTASLDWNAPPDGNSEHKGAIPVHLFPKHVAELHADGDIGFSKEYEAIQAEATTDEHTSEHSQHPDNRVKNRYLNIIAYDHSRVQLLQMPGQKKNIDYINANYIDGFQWSKAYIGTQGPLPSTFDCFWRMVWEQRVNIIVMITNLVERGRRKCDMYWPKEGTETYGVIQVKLVKEDIMATYTVRTLQIRHLRIKKKKAAMAEKLVYQYHYTNWPDHGTPDHPLPVLHFVKKSAAANPPDAGPIIVHCRNVFSAGVGRTGTYIVLDAMLRQIRSRGEVNIFGFLRHIRSQRNFLVQTEEQYIFIHDALVEAIESGETNISREQFPRYVQILQDNNTEEKSELWKSFDIQFRLVTSFQCKDFNLVSANKVINQPKNRTPNILPVESSRVHLTPKPGEDGSDYVNATWIQGFHSLREFIITQHPLKTTIKDFWQMVWDHNAQTIVMLSIIDNQEFEVFWPMDQETVDAESYKVKLVNEQAQSTYVTRDFTMQSLQDDYEIPVKMIHCTNWPHHCCTVAEIYHLPNTVLDMGIQNGPIVIVDRFGGSEAASFCTLTTLKKHLMYDNHVDVYMYAKLYHNKRPGIWGSCEDYLRLHLAVQTLCCPPEGTPDLYAMTNGAVNGSLSNDCVRVPPEELAYLQRVAEHRFYHRLLQFFRILLSRMENPSLQKKTLIFNVLDFLTQEVGTSNLSEERKESIEVAIQCLETAYEITSEDRQSLSKVDLLSYIRVTEQGVSDDQLRAGEHHKNLGNAAMKNAEYEEAVAHYTKAIEANPKNAVYFCNRAAAYSRLDNNEQAIKDCKQALILDPCYGKAYGRLGIAYSNLNQWAEAVKAYENSLKYDPHNASYHTNLKLARERLIDSMESAAPPQHRPIDITQFINNESFLSMAREMMANPDFQNMGQSLASQMQNQDPQFVENLRRQFDPQNTGGSSQNKREPGDDGSSGDAQ</sequence>
<dbReference type="GO" id="GO:0048666">
    <property type="term" value="P:neuron development"/>
    <property type="evidence" value="ECO:0007669"/>
    <property type="project" value="UniProtKB-ARBA"/>
</dbReference>
<dbReference type="InterPro" id="IPR019734">
    <property type="entry name" value="TPR_rpt"/>
</dbReference>
<protein>
    <recommendedName>
        <fullName evidence="16">Protein-tyrosine-phosphatase</fullName>
    </recommendedName>
</protein>
<feature type="repeat" description="TPR" evidence="8">
    <location>
        <begin position="1345"/>
        <end position="1378"/>
    </location>
</feature>
<keyword evidence="8" id="KW-0802">TPR repeat</keyword>
<dbReference type="Gene3D" id="1.25.40.10">
    <property type="entry name" value="Tetratricopeptide repeat domain"/>
    <property type="match status" value="1"/>
</dbReference>
<dbReference type="CDD" id="cd14549">
    <property type="entry name" value="R5-PTPc-1"/>
    <property type="match status" value="1"/>
</dbReference>
<evidence type="ECO:0000256" key="4">
    <source>
        <dbReference type="ARBA" id="ARBA00022801"/>
    </source>
</evidence>
<reference evidence="14" key="1">
    <citation type="journal article" date="2020" name="J Insects Food Feed">
        <title>The yellow mealworm (Tenebrio molitor) genome: a resource for the emerging insects as food and feed industry.</title>
        <authorList>
            <person name="Eriksson T."/>
            <person name="Andere A."/>
            <person name="Kelstrup H."/>
            <person name="Emery V."/>
            <person name="Picard C."/>
        </authorList>
    </citation>
    <scope>NUCLEOTIDE SEQUENCE</scope>
    <source>
        <strain evidence="14">Stoneville</strain>
        <tissue evidence="14">Whole head</tissue>
    </source>
</reference>
<evidence type="ECO:0000256" key="3">
    <source>
        <dbReference type="ARBA" id="ARBA00022729"/>
    </source>
</evidence>
<dbReference type="SUPFAM" id="SSF52799">
    <property type="entry name" value="(Phosphotyrosine protein) phosphatases II"/>
    <property type="match status" value="2"/>
</dbReference>
<dbReference type="Gene3D" id="1.20.5.420">
    <property type="entry name" value="Immunoglobulin FC, subunit C"/>
    <property type="match status" value="1"/>
</dbReference>
<feature type="domain" description="Tyrosine-protein phosphatase" evidence="11">
    <location>
        <begin position="581"/>
        <end position="850"/>
    </location>
</feature>
<dbReference type="InterPro" id="IPR013783">
    <property type="entry name" value="Ig-like_fold"/>
</dbReference>
<gene>
    <name evidence="14" type="ORF">GEV33_009699</name>
</gene>
<evidence type="ECO:0000256" key="10">
    <source>
        <dbReference type="SAM" id="Phobius"/>
    </source>
</evidence>
<dbReference type="SUPFAM" id="SSF49265">
    <property type="entry name" value="Fibronectin type III"/>
    <property type="match status" value="2"/>
</dbReference>
<evidence type="ECO:0000256" key="6">
    <source>
        <dbReference type="ARBA" id="ARBA00023136"/>
    </source>
</evidence>
<comment type="catalytic activity">
    <reaction evidence="7">
        <text>O-phospho-L-tyrosyl-[protein] + H2O = L-tyrosyl-[protein] + phosphate</text>
        <dbReference type="Rhea" id="RHEA:10684"/>
        <dbReference type="Rhea" id="RHEA-COMP:10136"/>
        <dbReference type="Rhea" id="RHEA-COMP:20101"/>
        <dbReference type="ChEBI" id="CHEBI:15377"/>
        <dbReference type="ChEBI" id="CHEBI:43474"/>
        <dbReference type="ChEBI" id="CHEBI:46858"/>
        <dbReference type="ChEBI" id="CHEBI:61978"/>
        <dbReference type="EC" id="3.1.3.48"/>
    </reaction>
</comment>
<evidence type="ECO:0008006" key="16">
    <source>
        <dbReference type="Google" id="ProtNLM"/>
    </source>
</evidence>
<keyword evidence="6 10" id="KW-0472">Membrane</keyword>
<dbReference type="InterPro" id="IPR036116">
    <property type="entry name" value="FN3_sf"/>
</dbReference>
<dbReference type="SMART" id="SM00060">
    <property type="entry name" value="FN3"/>
    <property type="match status" value="2"/>
</dbReference>
<dbReference type="Pfam" id="PF00102">
    <property type="entry name" value="Y_phosphatase"/>
    <property type="match status" value="2"/>
</dbReference>
<dbReference type="PROSITE" id="PS50055">
    <property type="entry name" value="TYR_PHOSPHATASE_PTP"/>
    <property type="match status" value="2"/>
</dbReference>
<dbReference type="CDD" id="cd00063">
    <property type="entry name" value="FN3"/>
    <property type="match status" value="2"/>
</dbReference>
<dbReference type="Gene3D" id="2.60.40.10">
    <property type="entry name" value="Immunoglobulins"/>
    <property type="match status" value="2"/>
</dbReference>
<dbReference type="GO" id="GO:0009653">
    <property type="term" value="P:anatomical structure morphogenesis"/>
    <property type="evidence" value="ECO:0007669"/>
    <property type="project" value="UniProtKB-ARBA"/>
</dbReference>
<feature type="transmembrane region" description="Helical" evidence="10">
    <location>
        <begin position="329"/>
        <end position="346"/>
    </location>
</feature>
<dbReference type="PANTHER" id="PTHR19134">
    <property type="entry name" value="RECEPTOR-TYPE TYROSINE-PROTEIN PHOSPHATASE"/>
    <property type="match status" value="1"/>
</dbReference>
<evidence type="ECO:0000256" key="1">
    <source>
        <dbReference type="ARBA" id="ARBA00004167"/>
    </source>
</evidence>
<dbReference type="SMART" id="SM00404">
    <property type="entry name" value="PTPc_motif"/>
    <property type="match status" value="2"/>
</dbReference>
<dbReference type="PROSITE" id="PS50293">
    <property type="entry name" value="TPR_REGION"/>
    <property type="match status" value="2"/>
</dbReference>
<evidence type="ECO:0000256" key="5">
    <source>
        <dbReference type="ARBA" id="ARBA00022912"/>
    </source>
</evidence>
<dbReference type="PROSITE" id="PS50853">
    <property type="entry name" value="FN3"/>
    <property type="match status" value="2"/>
</dbReference>
<name>A0A8J6LBD8_TENMO</name>
<dbReference type="PROSITE" id="PS50005">
    <property type="entry name" value="TPR"/>
    <property type="match status" value="2"/>
</dbReference>
<feature type="region of interest" description="Disordered" evidence="9">
    <location>
        <begin position="1438"/>
        <end position="1482"/>
    </location>
</feature>
<evidence type="ECO:0000313" key="15">
    <source>
        <dbReference type="Proteomes" id="UP000719412"/>
    </source>
</evidence>
<dbReference type="InterPro" id="IPR011990">
    <property type="entry name" value="TPR-like_helical_dom_sf"/>
</dbReference>
<dbReference type="EMBL" id="JABDTM020025592">
    <property type="protein sequence ID" value="KAH0813098.1"/>
    <property type="molecule type" value="Genomic_DNA"/>
</dbReference>
<dbReference type="InterPro" id="IPR000242">
    <property type="entry name" value="PTP_cat"/>
</dbReference>
<proteinExistence type="inferred from homology"/>
<keyword evidence="4" id="KW-0378">Hydrolase</keyword>
<evidence type="ECO:0000256" key="9">
    <source>
        <dbReference type="SAM" id="MobiDB-lite"/>
    </source>
</evidence>
<dbReference type="InterPro" id="IPR050348">
    <property type="entry name" value="Protein-Tyr_Phosphatase"/>
</dbReference>
<keyword evidence="5" id="KW-0904">Protein phosphatase</keyword>
<dbReference type="InterPro" id="IPR029021">
    <property type="entry name" value="Prot-tyrosine_phosphatase-like"/>
</dbReference>
<dbReference type="InterPro" id="IPR032374">
    <property type="entry name" value="SGTA_dimer"/>
</dbReference>
<dbReference type="SMART" id="SM00194">
    <property type="entry name" value="PTPc"/>
    <property type="match status" value="2"/>
</dbReference>
<keyword evidence="3" id="KW-0732">Signal</keyword>
<dbReference type="Gene3D" id="3.90.190.10">
    <property type="entry name" value="Protein tyrosine phosphatase superfamily"/>
    <property type="match status" value="2"/>
</dbReference>
<dbReference type="FunFam" id="3.90.190.10:FF:000068">
    <property type="entry name" value="receptor-type tyrosine-protein phosphatase zeta"/>
    <property type="match status" value="1"/>
</dbReference>
<dbReference type="SMART" id="SM00028">
    <property type="entry name" value="TPR"/>
    <property type="match status" value="3"/>
</dbReference>
<accession>A0A8J6LBD8</accession>
<keyword evidence="10" id="KW-0812">Transmembrane</keyword>
<dbReference type="InterPro" id="IPR000387">
    <property type="entry name" value="Tyr_Pase_dom"/>
</dbReference>
<feature type="domain" description="Fibronectin type-III" evidence="13">
    <location>
        <begin position="95"/>
        <end position="192"/>
    </location>
</feature>
<feature type="compositionally biased region" description="Polar residues" evidence="9">
    <location>
        <begin position="1458"/>
        <end position="1467"/>
    </location>
</feature>
<dbReference type="GO" id="GO:0016020">
    <property type="term" value="C:membrane"/>
    <property type="evidence" value="ECO:0007669"/>
    <property type="project" value="UniProtKB-SubCell"/>
</dbReference>
<dbReference type="FunFam" id="2.60.40.10:FF:002711">
    <property type="entry name" value="Receptor-type tyrosine-protein phosphatase gamma"/>
    <property type="match status" value="1"/>
</dbReference>
<dbReference type="Pfam" id="PF16546">
    <property type="entry name" value="SGTA_dimer"/>
    <property type="match status" value="1"/>
</dbReference>
<comment type="similarity">
    <text evidence="2">Belongs to the SGT family.</text>
</comment>
<evidence type="ECO:0000259" key="13">
    <source>
        <dbReference type="PROSITE" id="PS50853"/>
    </source>
</evidence>
<comment type="caution">
    <text evidence="14">The sequence shown here is derived from an EMBL/GenBank/DDBJ whole genome shotgun (WGS) entry which is preliminary data.</text>
</comment>
<evidence type="ECO:0000256" key="7">
    <source>
        <dbReference type="ARBA" id="ARBA00051722"/>
    </source>
</evidence>
<feature type="domain" description="Fibronectin type-III" evidence="13">
    <location>
        <begin position="392"/>
        <end position="486"/>
    </location>
</feature>
<dbReference type="InterPro" id="IPR003961">
    <property type="entry name" value="FN3_dom"/>
</dbReference>
<evidence type="ECO:0000259" key="11">
    <source>
        <dbReference type="PROSITE" id="PS50055"/>
    </source>
</evidence>
<dbReference type="PROSITE" id="PS50056">
    <property type="entry name" value="TYR_PHOSPHATASE_2"/>
    <property type="match status" value="1"/>
</dbReference>
<dbReference type="SUPFAM" id="SSF48452">
    <property type="entry name" value="TPR-like"/>
    <property type="match status" value="1"/>
</dbReference>
<dbReference type="PANTHER" id="PTHR19134:SF540">
    <property type="entry name" value="TYROSINE-PROTEIN PHOSPHATASE 99A"/>
    <property type="match status" value="1"/>
</dbReference>
<feature type="repeat" description="TPR" evidence="8">
    <location>
        <begin position="1277"/>
        <end position="1310"/>
    </location>
</feature>
<feature type="domain" description="Tyrosine-protein phosphatase" evidence="11">
    <location>
        <begin position="885"/>
        <end position="1137"/>
    </location>
</feature>
<evidence type="ECO:0000259" key="12">
    <source>
        <dbReference type="PROSITE" id="PS50056"/>
    </source>
</evidence>